<evidence type="ECO:0000313" key="16">
    <source>
        <dbReference type="Proteomes" id="UP001524547"/>
    </source>
</evidence>
<keyword evidence="5 12" id="KW-0963">Cytoplasm</keyword>
<dbReference type="CDD" id="cd18084">
    <property type="entry name" value="RsmE-like"/>
    <property type="match status" value="1"/>
</dbReference>
<organism evidence="15 16">
    <name type="scientific">Rhizosaccharibacter radicis</name>
    <dbReference type="NCBI Taxonomy" id="2782605"/>
    <lineage>
        <taxon>Bacteria</taxon>
        <taxon>Pseudomonadati</taxon>
        <taxon>Pseudomonadota</taxon>
        <taxon>Alphaproteobacteria</taxon>
        <taxon>Acetobacterales</taxon>
        <taxon>Acetobacteraceae</taxon>
        <taxon>Rhizosaccharibacter</taxon>
    </lineage>
</organism>
<dbReference type="InterPro" id="IPR046887">
    <property type="entry name" value="RsmE_PUA-like"/>
</dbReference>
<accession>A0ABT1VUV5</accession>
<dbReference type="Pfam" id="PF04452">
    <property type="entry name" value="Methyltrans_RNA"/>
    <property type="match status" value="1"/>
</dbReference>
<dbReference type="InterPro" id="IPR015947">
    <property type="entry name" value="PUA-like_sf"/>
</dbReference>
<dbReference type="NCBIfam" id="TIGR00046">
    <property type="entry name" value="RsmE family RNA methyltransferase"/>
    <property type="match status" value="1"/>
</dbReference>
<dbReference type="NCBIfam" id="NF008696">
    <property type="entry name" value="PRK11713.3-5"/>
    <property type="match status" value="1"/>
</dbReference>
<dbReference type="InterPro" id="IPR046886">
    <property type="entry name" value="RsmE_MTase_dom"/>
</dbReference>
<dbReference type="InterPro" id="IPR029028">
    <property type="entry name" value="Alpha/beta_knot_MTases"/>
</dbReference>
<evidence type="ECO:0000256" key="4">
    <source>
        <dbReference type="ARBA" id="ARBA00013673"/>
    </source>
</evidence>
<dbReference type="SUPFAM" id="SSF88697">
    <property type="entry name" value="PUA domain-like"/>
    <property type="match status" value="1"/>
</dbReference>
<dbReference type="Proteomes" id="UP001524547">
    <property type="component" value="Unassembled WGS sequence"/>
</dbReference>
<comment type="caution">
    <text evidence="15">The sequence shown here is derived from an EMBL/GenBank/DDBJ whole genome shotgun (WGS) entry which is preliminary data.</text>
</comment>
<dbReference type="EMBL" id="JAMZEJ010000001">
    <property type="protein sequence ID" value="MCQ8239474.1"/>
    <property type="molecule type" value="Genomic_DNA"/>
</dbReference>
<dbReference type="SUPFAM" id="SSF75217">
    <property type="entry name" value="alpha/beta knot"/>
    <property type="match status" value="1"/>
</dbReference>
<evidence type="ECO:0000256" key="12">
    <source>
        <dbReference type="PIRNR" id="PIRNR015601"/>
    </source>
</evidence>
<dbReference type="InterPro" id="IPR006700">
    <property type="entry name" value="RsmE"/>
</dbReference>
<evidence type="ECO:0000256" key="7">
    <source>
        <dbReference type="ARBA" id="ARBA00022603"/>
    </source>
</evidence>
<keyword evidence="8 12" id="KW-0808">Transferase</keyword>
<feature type="domain" description="Ribosomal RNA small subunit methyltransferase E methyltransferase" evidence="13">
    <location>
        <begin position="83"/>
        <end position="247"/>
    </location>
</feature>
<evidence type="ECO:0000256" key="5">
    <source>
        <dbReference type="ARBA" id="ARBA00022490"/>
    </source>
</evidence>
<dbReference type="Gene3D" id="2.40.240.20">
    <property type="entry name" value="Hypothetical PUA domain-like, domain 1"/>
    <property type="match status" value="1"/>
</dbReference>
<keyword evidence="6 12" id="KW-0698">rRNA processing</keyword>
<evidence type="ECO:0000256" key="9">
    <source>
        <dbReference type="ARBA" id="ARBA00022691"/>
    </source>
</evidence>
<evidence type="ECO:0000259" key="14">
    <source>
        <dbReference type="Pfam" id="PF20260"/>
    </source>
</evidence>
<comment type="function">
    <text evidence="10 12">Specifically methylates the N3 position of the uracil ring of uridine 1498 (m3U1498) in 16S rRNA. Acts on the fully assembled 30S ribosomal subunit.</text>
</comment>
<comment type="subcellular location">
    <subcellularLocation>
        <location evidence="1 12">Cytoplasm</location>
    </subcellularLocation>
</comment>
<evidence type="ECO:0000256" key="8">
    <source>
        <dbReference type="ARBA" id="ARBA00022679"/>
    </source>
</evidence>
<keyword evidence="16" id="KW-1185">Reference proteome</keyword>
<keyword evidence="9 12" id="KW-0949">S-adenosyl-L-methionine</keyword>
<dbReference type="PIRSF" id="PIRSF015601">
    <property type="entry name" value="MTase_slr0722"/>
    <property type="match status" value="1"/>
</dbReference>
<proteinExistence type="inferred from homology"/>
<reference evidence="15 16" key="1">
    <citation type="submission" date="2022-06" db="EMBL/GenBank/DDBJ databases">
        <title>Rhizosaccharibacter gen. nov. sp. nov. KSS12, endophytic bacteria isolated from sugarcane.</title>
        <authorList>
            <person name="Pitiwittayakul N."/>
        </authorList>
    </citation>
    <scope>NUCLEOTIDE SEQUENCE [LARGE SCALE GENOMIC DNA]</scope>
    <source>
        <strain evidence="15 16">KSS12</strain>
    </source>
</reference>
<dbReference type="InterPro" id="IPR029026">
    <property type="entry name" value="tRNA_m1G_MTases_N"/>
</dbReference>
<keyword evidence="7 12" id="KW-0489">Methyltransferase</keyword>
<feature type="domain" description="Ribosomal RNA small subunit methyltransferase E PUA-like" evidence="14">
    <location>
        <begin position="23"/>
        <end position="68"/>
    </location>
</feature>
<gene>
    <name evidence="15" type="ORF">NFI88_01290</name>
</gene>
<evidence type="ECO:0000256" key="11">
    <source>
        <dbReference type="ARBA" id="ARBA00047944"/>
    </source>
</evidence>
<dbReference type="GO" id="GO:0032259">
    <property type="term" value="P:methylation"/>
    <property type="evidence" value="ECO:0007669"/>
    <property type="project" value="UniProtKB-KW"/>
</dbReference>
<dbReference type="GO" id="GO:0008168">
    <property type="term" value="F:methyltransferase activity"/>
    <property type="evidence" value="ECO:0007669"/>
    <property type="project" value="UniProtKB-KW"/>
</dbReference>
<dbReference type="PANTHER" id="PTHR30027">
    <property type="entry name" value="RIBOSOMAL RNA SMALL SUBUNIT METHYLTRANSFERASE E"/>
    <property type="match status" value="1"/>
</dbReference>
<name>A0ABT1VUV5_9PROT</name>
<dbReference type="PANTHER" id="PTHR30027:SF3">
    <property type="entry name" value="16S RRNA (URACIL(1498)-N(3))-METHYLTRANSFERASE"/>
    <property type="match status" value="1"/>
</dbReference>
<dbReference type="Gene3D" id="3.40.1280.10">
    <property type="match status" value="1"/>
</dbReference>
<evidence type="ECO:0000313" key="15">
    <source>
        <dbReference type="EMBL" id="MCQ8239474.1"/>
    </source>
</evidence>
<evidence type="ECO:0000256" key="2">
    <source>
        <dbReference type="ARBA" id="ARBA00005528"/>
    </source>
</evidence>
<evidence type="ECO:0000259" key="13">
    <source>
        <dbReference type="Pfam" id="PF04452"/>
    </source>
</evidence>
<comment type="catalytic activity">
    <reaction evidence="11 12">
        <text>uridine(1498) in 16S rRNA + S-adenosyl-L-methionine = N(3)-methyluridine(1498) in 16S rRNA + S-adenosyl-L-homocysteine + H(+)</text>
        <dbReference type="Rhea" id="RHEA:42920"/>
        <dbReference type="Rhea" id="RHEA-COMP:10283"/>
        <dbReference type="Rhea" id="RHEA-COMP:10284"/>
        <dbReference type="ChEBI" id="CHEBI:15378"/>
        <dbReference type="ChEBI" id="CHEBI:57856"/>
        <dbReference type="ChEBI" id="CHEBI:59789"/>
        <dbReference type="ChEBI" id="CHEBI:65315"/>
        <dbReference type="ChEBI" id="CHEBI:74502"/>
        <dbReference type="EC" id="2.1.1.193"/>
    </reaction>
</comment>
<evidence type="ECO:0000256" key="1">
    <source>
        <dbReference type="ARBA" id="ARBA00004496"/>
    </source>
</evidence>
<comment type="similarity">
    <text evidence="2 12">Belongs to the RNA methyltransferase RsmE family.</text>
</comment>
<dbReference type="EC" id="2.1.1.193" evidence="3 12"/>
<dbReference type="Pfam" id="PF20260">
    <property type="entry name" value="PUA_4"/>
    <property type="match status" value="1"/>
</dbReference>
<evidence type="ECO:0000256" key="10">
    <source>
        <dbReference type="ARBA" id="ARBA00025699"/>
    </source>
</evidence>
<protein>
    <recommendedName>
        <fullName evidence="4 12">Ribosomal RNA small subunit methyltransferase E</fullName>
        <ecNumber evidence="3 12">2.1.1.193</ecNumber>
    </recommendedName>
</protein>
<evidence type="ECO:0000256" key="6">
    <source>
        <dbReference type="ARBA" id="ARBA00022552"/>
    </source>
</evidence>
<evidence type="ECO:0000256" key="3">
    <source>
        <dbReference type="ARBA" id="ARBA00012328"/>
    </source>
</evidence>
<sequence length="249" mass="27115">MRDDPRLHLQPGVPIEPGTELPLRADQAHYLGTVMRRAPGDGVVLFNERDGEWRGRLHAIRRDRAAVLVEERLRPPVPEPGPVLLFAPIKRDPTDLMIRMATELGARAFWPVQTERTNTPRINADRLAAIAREAAEQCERLSVPPVEPLCRLGEALDRWSARNGAPRLLAAIEPWHADGRAAPPIRDWRAAAGTDDAAGLGVLIGPEGGFTPAELDALRRRSFVVPVSLGPRVLRADTAAAAALASLIG</sequence>
<dbReference type="RefSeq" id="WP_422918211.1">
    <property type="nucleotide sequence ID" value="NZ_JAMZEJ010000001.1"/>
</dbReference>